<dbReference type="PROSITE" id="PS51257">
    <property type="entry name" value="PROKAR_LIPOPROTEIN"/>
    <property type="match status" value="1"/>
</dbReference>
<evidence type="ECO:0000256" key="1">
    <source>
        <dbReference type="SAM" id="SignalP"/>
    </source>
</evidence>
<evidence type="ECO:0000313" key="2">
    <source>
        <dbReference type="EMBL" id="NLR82533.1"/>
    </source>
</evidence>
<feature type="chain" id="PRO_5032616588" evidence="1">
    <location>
        <begin position="19"/>
        <end position="255"/>
    </location>
</feature>
<comment type="caution">
    <text evidence="2">The sequence shown here is derived from an EMBL/GenBank/DDBJ whole genome shotgun (WGS) entry which is preliminary data.</text>
</comment>
<dbReference type="SUPFAM" id="SSF52833">
    <property type="entry name" value="Thioredoxin-like"/>
    <property type="match status" value="1"/>
</dbReference>
<evidence type="ECO:0000313" key="3">
    <source>
        <dbReference type="Proteomes" id="UP000552864"/>
    </source>
</evidence>
<dbReference type="RefSeq" id="WP_168742603.1">
    <property type="nucleotide sequence ID" value="NZ_JABAHZ010000010.1"/>
</dbReference>
<dbReference type="AlphaFoldDB" id="A0A847SR26"/>
<dbReference type="EMBL" id="JABAHZ010000010">
    <property type="protein sequence ID" value="NLR82533.1"/>
    <property type="molecule type" value="Genomic_DNA"/>
</dbReference>
<accession>A0A847SR26</accession>
<dbReference type="InterPro" id="IPR010634">
    <property type="entry name" value="DUF1223"/>
</dbReference>
<feature type="signal peptide" evidence="1">
    <location>
        <begin position="1"/>
        <end position="18"/>
    </location>
</feature>
<proteinExistence type="predicted"/>
<keyword evidence="3" id="KW-1185">Reference proteome</keyword>
<protein>
    <submittedName>
        <fullName evidence="2">DUF1223 domain-containing protein</fullName>
    </submittedName>
</protein>
<dbReference type="PANTHER" id="PTHR36057:SF1">
    <property type="entry name" value="LIPOPROTEIN LIPID ATTACHMENT SITE-LIKE PROTEIN, PUTATIVE (DUF1223)-RELATED"/>
    <property type="match status" value="1"/>
</dbReference>
<name>A0A847SR26_9BACT</name>
<dbReference type="InterPro" id="IPR036249">
    <property type="entry name" value="Thioredoxin-like_sf"/>
</dbReference>
<dbReference type="PANTHER" id="PTHR36057">
    <property type="match status" value="1"/>
</dbReference>
<sequence length="255" mass="27775">MKSLIITAIFSLSSLLGACTNVLGNNNGPLVTNTDSTKGFAVVELFTSEGCSSCPPADELLARLEQESNGQPLYLLAFHVDYWDHQGWRDSYSQHAFSERQQQYASWLGLSTVYTPQMVINGSREMIGSDVTAVKRAVNTALDQPAGASLTLQARSAARQLEVNWQLSSPRKNTHLLLALVQKNGQSQVRAGENAGRKLSHVQIVQQLTTVNTKESNHATLPLPAGFNNADWELIGFVQNDTNGKIIAATKADLH</sequence>
<reference evidence="2 3" key="1">
    <citation type="submission" date="2020-04" db="EMBL/GenBank/DDBJ databases">
        <authorList>
            <person name="Yin C."/>
        </authorList>
    </citation>
    <scope>NUCLEOTIDE SEQUENCE [LARGE SCALE GENOMIC DNA]</scope>
    <source>
        <strain evidence="2 3">Ak56</strain>
    </source>
</reference>
<organism evidence="2 3">
    <name type="scientific">Chitinophaga eiseniae</name>
    <dbReference type="NCBI Taxonomy" id="634771"/>
    <lineage>
        <taxon>Bacteria</taxon>
        <taxon>Pseudomonadati</taxon>
        <taxon>Bacteroidota</taxon>
        <taxon>Chitinophagia</taxon>
        <taxon>Chitinophagales</taxon>
        <taxon>Chitinophagaceae</taxon>
        <taxon>Chitinophaga</taxon>
    </lineage>
</organism>
<dbReference type="Proteomes" id="UP000552864">
    <property type="component" value="Unassembled WGS sequence"/>
</dbReference>
<dbReference type="Pfam" id="PF06764">
    <property type="entry name" value="DUF1223"/>
    <property type="match status" value="1"/>
</dbReference>
<keyword evidence="1" id="KW-0732">Signal</keyword>
<gene>
    <name evidence="2" type="ORF">HGH91_28205</name>
</gene>